<gene>
    <name evidence="2" type="ORF">COU09_02755</name>
</gene>
<accession>A0A2H0UPL9</accession>
<dbReference type="PANTHER" id="PTHR43031:SF1">
    <property type="entry name" value="PYRIDINE NUCLEOTIDE-DISULPHIDE OXIDOREDUCTASE"/>
    <property type="match status" value="1"/>
</dbReference>
<dbReference type="InterPro" id="IPR001763">
    <property type="entry name" value="Rhodanese-like_dom"/>
</dbReference>
<dbReference type="InterPro" id="IPR013783">
    <property type="entry name" value="Ig-like_fold"/>
</dbReference>
<dbReference type="PROSITE" id="PS50206">
    <property type="entry name" value="RHODANESE_3"/>
    <property type="match status" value="1"/>
</dbReference>
<dbReference type="EMBL" id="PFBB01000031">
    <property type="protein sequence ID" value="PIR88331.1"/>
    <property type="molecule type" value="Genomic_DNA"/>
</dbReference>
<dbReference type="SUPFAM" id="SSF52821">
    <property type="entry name" value="Rhodanese/Cell cycle control phosphatase"/>
    <property type="match status" value="1"/>
</dbReference>
<feature type="domain" description="Rhodanese" evidence="1">
    <location>
        <begin position="66"/>
        <end position="160"/>
    </location>
</feature>
<protein>
    <recommendedName>
        <fullName evidence="1">Rhodanese domain-containing protein</fullName>
    </recommendedName>
</protein>
<dbReference type="InterPro" id="IPR050229">
    <property type="entry name" value="GlpE_sulfurtransferase"/>
</dbReference>
<evidence type="ECO:0000313" key="3">
    <source>
        <dbReference type="Proteomes" id="UP000229615"/>
    </source>
</evidence>
<evidence type="ECO:0000259" key="1">
    <source>
        <dbReference type="PROSITE" id="PS50206"/>
    </source>
</evidence>
<dbReference type="AlphaFoldDB" id="A0A2H0UPL9"/>
<dbReference type="InterPro" id="IPR011467">
    <property type="entry name" value="DUF1573"/>
</dbReference>
<comment type="caution">
    <text evidence="2">The sequence shown here is derived from an EMBL/GenBank/DDBJ whole genome shotgun (WGS) entry which is preliminary data.</text>
</comment>
<organism evidence="2 3">
    <name type="scientific">Candidatus Harrisonbacteria bacterium CG10_big_fil_rev_8_21_14_0_10_44_23</name>
    <dbReference type="NCBI Taxonomy" id="1974585"/>
    <lineage>
        <taxon>Bacteria</taxon>
        <taxon>Candidatus Harrisoniibacteriota</taxon>
    </lineage>
</organism>
<name>A0A2H0UPL9_9BACT</name>
<dbReference type="Pfam" id="PF00581">
    <property type="entry name" value="Rhodanese"/>
    <property type="match status" value="1"/>
</dbReference>
<proteinExistence type="predicted"/>
<dbReference type="InterPro" id="IPR036873">
    <property type="entry name" value="Rhodanese-like_dom_sf"/>
</dbReference>
<dbReference type="Proteomes" id="UP000229615">
    <property type="component" value="Unassembled WGS sequence"/>
</dbReference>
<dbReference type="SMART" id="SM00450">
    <property type="entry name" value="RHOD"/>
    <property type="match status" value="1"/>
</dbReference>
<sequence length="286" mass="31601">MKQKNLILLIIAAALILGGFFYMQRPSSTEHMDEDEMHIGEDGHHDDDAVEAYEIYPGDLVDKIKDKEDIILLDVRTEEEYAEVHLENALLLPVQELAQSTLDEMGLGQDAKDKEIYVYCRSGSRSQTAYNILSSLGYTNVKSVAGGMIHWQEDEYPFTESGEYTPQTLEGKDQATGPDISIEKKSYDFGQIHQFGGTVEHEFTVKNTGSEVLEIGQLTTSCSCTSATISSSSIKAGESAVLTVVFDPNFHDEPAGVFKRTVFIPSNDSDTPEAEISIQVDILEGE</sequence>
<dbReference type="CDD" id="cd00158">
    <property type="entry name" value="RHOD"/>
    <property type="match status" value="1"/>
</dbReference>
<dbReference type="Pfam" id="PF07610">
    <property type="entry name" value="DUF1573"/>
    <property type="match status" value="1"/>
</dbReference>
<evidence type="ECO:0000313" key="2">
    <source>
        <dbReference type="EMBL" id="PIR88331.1"/>
    </source>
</evidence>
<dbReference type="Gene3D" id="3.40.250.10">
    <property type="entry name" value="Rhodanese-like domain"/>
    <property type="match status" value="1"/>
</dbReference>
<dbReference type="Gene3D" id="2.60.40.10">
    <property type="entry name" value="Immunoglobulins"/>
    <property type="match status" value="1"/>
</dbReference>
<dbReference type="PANTHER" id="PTHR43031">
    <property type="entry name" value="FAD-DEPENDENT OXIDOREDUCTASE"/>
    <property type="match status" value="1"/>
</dbReference>
<reference evidence="3" key="1">
    <citation type="submission" date="2017-09" db="EMBL/GenBank/DDBJ databases">
        <title>Depth-based differentiation of microbial function through sediment-hosted aquifers and enrichment of novel symbionts in the deep terrestrial subsurface.</title>
        <authorList>
            <person name="Probst A.J."/>
            <person name="Ladd B."/>
            <person name="Jarett J.K."/>
            <person name="Geller-Mcgrath D.E."/>
            <person name="Sieber C.M.K."/>
            <person name="Emerson J.B."/>
            <person name="Anantharaman K."/>
            <person name="Thomas B.C."/>
            <person name="Malmstrom R."/>
            <person name="Stieglmeier M."/>
            <person name="Klingl A."/>
            <person name="Woyke T."/>
            <person name="Ryan C.M."/>
            <person name="Banfield J.F."/>
        </authorList>
    </citation>
    <scope>NUCLEOTIDE SEQUENCE [LARGE SCALE GENOMIC DNA]</scope>
</reference>